<sequence>MHISDSPIFEVVLQPTYLPKGGGAKVEGIFDDGGRGYSGTNISVDATLTTSASWDPYVQFAEERHAAAELVNRSMSEQVPNDVALPFPRSQQLIWSSESSLVASSSLFETLLRSNFKEASPSTKLDDVFTPDSSASAELPFDDSDDETNKAWLIKRVEPRGNALAPFKLVKVTDSCFIDARSARLTDLVKEHSNLPVPASPKSLFRLAHYLDLEQLATLALKNLGSQLTPQNDAHELSSRIACCYPRLKDADDGKLPAEFGKTALLLAKALKPKN</sequence>
<dbReference type="EMBL" id="BJWK01000007">
    <property type="protein sequence ID" value="GEM09179.1"/>
    <property type="molecule type" value="Genomic_DNA"/>
</dbReference>
<dbReference type="Proteomes" id="UP000321518">
    <property type="component" value="Unassembled WGS sequence"/>
</dbReference>
<reference evidence="1 2" key="1">
    <citation type="submission" date="2019-07" db="EMBL/GenBank/DDBJ databases">
        <title>Rhodotorula toruloides NBRC10032 genome sequencing.</title>
        <authorList>
            <person name="Shida Y."/>
            <person name="Takaku H."/>
            <person name="Ogasawara W."/>
            <person name="Mori K."/>
        </authorList>
    </citation>
    <scope>NUCLEOTIDE SEQUENCE [LARGE SCALE GENOMIC DNA]</scope>
    <source>
        <strain evidence="1 2">NBRC10032</strain>
    </source>
</reference>
<evidence type="ECO:0000313" key="2">
    <source>
        <dbReference type="Proteomes" id="UP000321518"/>
    </source>
</evidence>
<proteinExistence type="predicted"/>
<gene>
    <name evidence="1" type="ORF">Rt10032_c07g3196</name>
</gene>
<dbReference type="AlphaFoldDB" id="A0A511KFN1"/>
<comment type="caution">
    <text evidence="1">The sequence shown here is derived from an EMBL/GenBank/DDBJ whole genome shotgun (WGS) entry which is preliminary data.</text>
</comment>
<evidence type="ECO:0000313" key="1">
    <source>
        <dbReference type="EMBL" id="GEM09179.1"/>
    </source>
</evidence>
<dbReference type="OrthoDB" id="2520368at2759"/>
<protein>
    <submittedName>
        <fullName evidence="1">Proteophosphoglycan ppg4</fullName>
    </submittedName>
</protein>
<accession>A0A511KFN1</accession>
<name>A0A511KFN1_RHOTO</name>
<organism evidence="1 2">
    <name type="scientific">Rhodotorula toruloides</name>
    <name type="common">Yeast</name>
    <name type="synonym">Rhodosporidium toruloides</name>
    <dbReference type="NCBI Taxonomy" id="5286"/>
    <lineage>
        <taxon>Eukaryota</taxon>
        <taxon>Fungi</taxon>
        <taxon>Dikarya</taxon>
        <taxon>Basidiomycota</taxon>
        <taxon>Pucciniomycotina</taxon>
        <taxon>Microbotryomycetes</taxon>
        <taxon>Sporidiobolales</taxon>
        <taxon>Sporidiobolaceae</taxon>
        <taxon>Rhodotorula</taxon>
    </lineage>
</organism>